<gene>
    <name evidence="2" type="ordered locus">MTR_4g039640</name>
    <name evidence="3" type="ORF">MtrunA17_Chr4g0019551</name>
</gene>
<feature type="compositionally biased region" description="Low complexity" evidence="1">
    <location>
        <begin position="42"/>
        <end position="58"/>
    </location>
</feature>
<dbReference type="PaxDb" id="3880-AES87983"/>
<evidence type="ECO:0000313" key="5">
    <source>
        <dbReference type="Proteomes" id="UP000002051"/>
    </source>
</evidence>
<reference evidence="3" key="5">
    <citation type="journal article" date="2018" name="Nat. Plants">
        <title>Whole-genome landscape of Medicago truncatula symbiotic genes.</title>
        <authorList>
            <person name="Pecrix Y."/>
            <person name="Gamas P."/>
            <person name="Carrere S."/>
        </authorList>
    </citation>
    <scope>NUCLEOTIDE SEQUENCE</scope>
    <source>
        <tissue evidence="3">Leaves</tissue>
    </source>
</reference>
<reference evidence="4" key="3">
    <citation type="submission" date="2015-04" db="UniProtKB">
        <authorList>
            <consortium name="EnsemblPlants"/>
        </authorList>
    </citation>
    <scope>IDENTIFICATION</scope>
    <source>
        <strain evidence="4">cv. Jemalong A17</strain>
    </source>
</reference>
<dbReference type="AlphaFoldDB" id="G7JTL6"/>
<reference evidence="6" key="4">
    <citation type="journal article" date="2018" name="Nat. Plants">
        <title>Whole-genome landscape of Medicago truncatula symbiotic genes.</title>
        <authorList>
            <person name="Pecrix Y."/>
            <person name="Staton S.E."/>
            <person name="Sallet E."/>
            <person name="Lelandais-Briere C."/>
            <person name="Moreau S."/>
            <person name="Carrere S."/>
            <person name="Blein T."/>
            <person name="Jardinaud M.F."/>
            <person name="Latrasse D."/>
            <person name="Zouine M."/>
            <person name="Zahm M."/>
            <person name="Kreplak J."/>
            <person name="Mayjonade B."/>
            <person name="Satge C."/>
            <person name="Perez M."/>
            <person name="Cauet S."/>
            <person name="Marande W."/>
            <person name="Chantry-Darmon C."/>
            <person name="Lopez-Roques C."/>
            <person name="Bouchez O."/>
            <person name="Berard A."/>
            <person name="Debelle F."/>
            <person name="Munos S."/>
            <person name="Bendahmane A."/>
            <person name="Berges H."/>
            <person name="Niebel A."/>
            <person name="Buitink J."/>
            <person name="Frugier F."/>
            <person name="Benhamed M."/>
            <person name="Crespi M."/>
            <person name="Gouzy J."/>
            <person name="Gamas P."/>
        </authorList>
    </citation>
    <scope>NUCLEOTIDE SEQUENCE [LARGE SCALE GENOMIC DNA]</scope>
    <source>
        <strain evidence="6">cv. Jemalong A17</strain>
    </source>
</reference>
<reference evidence="2 5" key="1">
    <citation type="journal article" date="2011" name="Nature">
        <title>The Medicago genome provides insight into the evolution of rhizobial symbioses.</title>
        <authorList>
            <person name="Young N.D."/>
            <person name="Debelle F."/>
            <person name="Oldroyd G.E."/>
            <person name="Geurts R."/>
            <person name="Cannon S.B."/>
            <person name="Udvardi M.K."/>
            <person name="Benedito V.A."/>
            <person name="Mayer K.F."/>
            <person name="Gouzy J."/>
            <person name="Schoof H."/>
            <person name="Van de Peer Y."/>
            <person name="Proost S."/>
            <person name="Cook D.R."/>
            <person name="Meyers B.C."/>
            <person name="Spannagl M."/>
            <person name="Cheung F."/>
            <person name="De Mita S."/>
            <person name="Krishnakumar V."/>
            <person name="Gundlach H."/>
            <person name="Zhou S."/>
            <person name="Mudge J."/>
            <person name="Bharti A.K."/>
            <person name="Murray J.D."/>
            <person name="Naoumkina M.A."/>
            <person name="Rosen B."/>
            <person name="Silverstein K.A."/>
            <person name="Tang H."/>
            <person name="Rombauts S."/>
            <person name="Zhao P.X."/>
            <person name="Zhou P."/>
            <person name="Barbe V."/>
            <person name="Bardou P."/>
            <person name="Bechner M."/>
            <person name="Bellec A."/>
            <person name="Berger A."/>
            <person name="Berges H."/>
            <person name="Bidwell S."/>
            <person name="Bisseling T."/>
            <person name="Choisne N."/>
            <person name="Couloux A."/>
            <person name="Denny R."/>
            <person name="Deshpande S."/>
            <person name="Dai X."/>
            <person name="Doyle J.J."/>
            <person name="Dudez A.M."/>
            <person name="Farmer A.D."/>
            <person name="Fouteau S."/>
            <person name="Franken C."/>
            <person name="Gibelin C."/>
            <person name="Gish J."/>
            <person name="Goldstein S."/>
            <person name="Gonzalez A.J."/>
            <person name="Green P.J."/>
            <person name="Hallab A."/>
            <person name="Hartog M."/>
            <person name="Hua A."/>
            <person name="Humphray S.J."/>
            <person name="Jeong D.H."/>
            <person name="Jing Y."/>
            <person name="Jocker A."/>
            <person name="Kenton S.M."/>
            <person name="Kim D.J."/>
            <person name="Klee K."/>
            <person name="Lai H."/>
            <person name="Lang C."/>
            <person name="Lin S."/>
            <person name="Macmil S.L."/>
            <person name="Magdelenat G."/>
            <person name="Matthews L."/>
            <person name="McCorrison J."/>
            <person name="Monaghan E.L."/>
            <person name="Mun J.H."/>
            <person name="Najar F.Z."/>
            <person name="Nicholson C."/>
            <person name="Noirot C."/>
            <person name="O'Bleness M."/>
            <person name="Paule C.R."/>
            <person name="Poulain J."/>
            <person name="Prion F."/>
            <person name="Qin B."/>
            <person name="Qu C."/>
            <person name="Retzel E.F."/>
            <person name="Riddle C."/>
            <person name="Sallet E."/>
            <person name="Samain S."/>
            <person name="Samson N."/>
            <person name="Sanders I."/>
            <person name="Saurat O."/>
            <person name="Scarpelli C."/>
            <person name="Schiex T."/>
            <person name="Segurens B."/>
            <person name="Severin A.J."/>
            <person name="Sherrier D.J."/>
            <person name="Shi R."/>
            <person name="Sims S."/>
            <person name="Singer S.R."/>
            <person name="Sinharoy S."/>
            <person name="Sterck L."/>
            <person name="Viollet A."/>
            <person name="Wang B.B."/>
            <person name="Wang K."/>
            <person name="Wang M."/>
            <person name="Wang X."/>
            <person name="Warfsmann J."/>
            <person name="Weissenbach J."/>
            <person name="White D.D."/>
            <person name="White J.D."/>
            <person name="Wiley G.B."/>
            <person name="Wincker P."/>
            <person name="Xing Y."/>
            <person name="Yang L."/>
            <person name="Yao Z."/>
            <person name="Ying F."/>
            <person name="Zhai J."/>
            <person name="Zhou L."/>
            <person name="Zuber A."/>
            <person name="Denarie J."/>
            <person name="Dixon R.A."/>
            <person name="May G.D."/>
            <person name="Schwartz D.C."/>
            <person name="Rogers J."/>
            <person name="Quetier F."/>
            <person name="Town C.D."/>
            <person name="Roe B.A."/>
        </authorList>
    </citation>
    <scope>NUCLEOTIDE SEQUENCE [LARGE SCALE GENOMIC DNA]</scope>
    <source>
        <strain evidence="2">A17</strain>
        <strain evidence="4 5">cv. Jemalong A17</strain>
    </source>
</reference>
<dbReference type="HOGENOM" id="CLU_168539_0_0_1"/>
<evidence type="ECO:0000313" key="6">
    <source>
        <dbReference type="Proteomes" id="UP000265566"/>
    </source>
</evidence>
<dbReference type="Gramene" id="rna22102">
    <property type="protein sequence ID" value="RHN59931.1"/>
    <property type="gene ID" value="gene22102"/>
</dbReference>
<proteinExistence type="predicted"/>
<evidence type="ECO:0000313" key="4">
    <source>
        <dbReference type="EnsemblPlants" id="AES87983"/>
    </source>
</evidence>
<protein>
    <submittedName>
        <fullName evidence="3">Putative transcription factor C2H2 family</fullName>
    </submittedName>
</protein>
<keyword evidence="5" id="KW-1185">Reference proteome</keyword>
<dbReference type="EnsemblPlants" id="AES87983">
    <property type="protein sequence ID" value="AES87983"/>
    <property type="gene ID" value="MTR_4g039640"/>
</dbReference>
<feature type="region of interest" description="Disordered" evidence="1">
    <location>
        <begin position="34"/>
        <end position="117"/>
    </location>
</feature>
<sequence length="117" mass="13046">MSKLGFLCSECDTTFPSPQTLAVHVIEEHHPYLILESSKQGPPLNNQPQPENAQPQLQNDEHQPQNAPVPPQNAPAPPQNVEHQPQNASPPHVQPFDLNQPPNVRVFDLNLPYISDE</sequence>
<name>G7JTL6_MEDTR</name>
<evidence type="ECO:0000313" key="2">
    <source>
        <dbReference type="EMBL" id="AES87983.1"/>
    </source>
</evidence>
<dbReference type="Proteomes" id="UP000002051">
    <property type="component" value="Chromosome 4"/>
</dbReference>
<dbReference type="EMBL" id="PSQE01000004">
    <property type="protein sequence ID" value="RHN59931.1"/>
    <property type="molecule type" value="Genomic_DNA"/>
</dbReference>
<feature type="compositionally biased region" description="Pro residues" evidence="1">
    <location>
        <begin position="67"/>
        <end position="78"/>
    </location>
</feature>
<dbReference type="Proteomes" id="UP000265566">
    <property type="component" value="Chromosome 4"/>
</dbReference>
<organism evidence="2 5">
    <name type="scientific">Medicago truncatula</name>
    <name type="common">Barrel medic</name>
    <name type="synonym">Medicago tribuloides</name>
    <dbReference type="NCBI Taxonomy" id="3880"/>
    <lineage>
        <taxon>Eukaryota</taxon>
        <taxon>Viridiplantae</taxon>
        <taxon>Streptophyta</taxon>
        <taxon>Embryophyta</taxon>
        <taxon>Tracheophyta</taxon>
        <taxon>Spermatophyta</taxon>
        <taxon>Magnoliopsida</taxon>
        <taxon>eudicotyledons</taxon>
        <taxon>Gunneridae</taxon>
        <taxon>Pentapetalae</taxon>
        <taxon>rosids</taxon>
        <taxon>fabids</taxon>
        <taxon>Fabales</taxon>
        <taxon>Fabaceae</taxon>
        <taxon>Papilionoideae</taxon>
        <taxon>50 kb inversion clade</taxon>
        <taxon>NPAAA clade</taxon>
        <taxon>Hologalegina</taxon>
        <taxon>IRL clade</taxon>
        <taxon>Trifolieae</taxon>
        <taxon>Medicago</taxon>
    </lineage>
</organism>
<evidence type="ECO:0000313" key="3">
    <source>
        <dbReference type="EMBL" id="RHN59931.1"/>
    </source>
</evidence>
<evidence type="ECO:0000256" key="1">
    <source>
        <dbReference type="SAM" id="MobiDB-lite"/>
    </source>
</evidence>
<dbReference type="EMBL" id="CM001220">
    <property type="protein sequence ID" value="AES87983.1"/>
    <property type="molecule type" value="Genomic_DNA"/>
</dbReference>
<accession>G7JTL6</accession>
<reference evidence="2 5" key="2">
    <citation type="journal article" date="2014" name="BMC Genomics">
        <title>An improved genome release (version Mt4.0) for the model legume Medicago truncatula.</title>
        <authorList>
            <person name="Tang H."/>
            <person name="Krishnakumar V."/>
            <person name="Bidwell S."/>
            <person name="Rosen B."/>
            <person name="Chan A."/>
            <person name="Zhou S."/>
            <person name="Gentzbittel L."/>
            <person name="Childs K.L."/>
            <person name="Yandell M."/>
            <person name="Gundlach H."/>
            <person name="Mayer K.F."/>
            <person name="Schwartz D.C."/>
            <person name="Town C.D."/>
        </authorList>
    </citation>
    <scope>GENOME REANNOTATION</scope>
    <source>
        <strain evidence="4 5">cv. Jemalong A17</strain>
    </source>
</reference>